<accession>A0A1W1UK22</accession>
<gene>
    <name evidence="2" type="ORF">SAMN00790413_04584</name>
</gene>
<dbReference type="Proteomes" id="UP000192582">
    <property type="component" value="Unassembled WGS sequence"/>
</dbReference>
<organism evidence="2 3">
    <name type="scientific">Deinococcus hopiensis KR-140</name>
    <dbReference type="NCBI Taxonomy" id="695939"/>
    <lineage>
        <taxon>Bacteria</taxon>
        <taxon>Thermotogati</taxon>
        <taxon>Deinococcota</taxon>
        <taxon>Deinococci</taxon>
        <taxon>Deinococcales</taxon>
        <taxon>Deinococcaceae</taxon>
        <taxon>Deinococcus</taxon>
    </lineage>
</organism>
<feature type="compositionally biased region" description="Polar residues" evidence="1">
    <location>
        <begin position="44"/>
        <end position="61"/>
    </location>
</feature>
<reference evidence="2 3" key="1">
    <citation type="submission" date="2017-04" db="EMBL/GenBank/DDBJ databases">
        <authorList>
            <person name="Afonso C.L."/>
            <person name="Miller P.J."/>
            <person name="Scott M.A."/>
            <person name="Spackman E."/>
            <person name="Goraichik I."/>
            <person name="Dimitrov K.M."/>
            <person name="Suarez D.L."/>
            <person name="Swayne D.E."/>
        </authorList>
    </citation>
    <scope>NUCLEOTIDE SEQUENCE [LARGE SCALE GENOMIC DNA]</scope>
    <source>
        <strain evidence="2 3">KR-140</strain>
    </source>
</reference>
<protein>
    <submittedName>
        <fullName evidence="2">Uncharacterized protein</fullName>
    </submittedName>
</protein>
<evidence type="ECO:0000313" key="2">
    <source>
        <dbReference type="EMBL" id="SMB81446.1"/>
    </source>
</evidence>
<sequence length="98" mass="10825">MFSGMFHTYWYSVESESAGEEHGRFPLSPYRADPRNTGAIHQVPASQRSTTIDSGVSSHRSSAPRVTGKMASTQNVPLEFIPIYAAINKAVKREGIRN</sequence>
<dbReference type="AlphaFoldDB" id="A0A1W1UK22"/>
<proteinExistence type="predicted"/>
<dbReference type="EMBL" id="FWWU01000005">
    <property type="protein sequence ID" value="SMB81446.1"/>
    <property type="molecule type" value="Genomic_DNA"/>
</dbReference>
<feature type="region of interest" description="Disordered" evidence="1">
    <location>
        <begin position="42"/>
        <end position="70"/>
    </location>
</feature>
<evidence type="ECO:0000313" key="3">
    <source>
        <dbReference type="Proteomes" id="UP000192582"/>
    </source>
</evidence>
<keyword evidence="3" id="KW-1185">Reference proteome</keyword>
<name>A0A1W1UK22_9DEIO</name>
<evidence type="ECO:0000256" key="1">
    <source>
        <dbReference type="SAM" id="MobiDB-lite"/>
    </source>
</evidence>